<feature type="compositionally biased region" description="Low complexity" evidence="4">
    <location>
        <begin position="1091"/>
        <end position="1107"/>
    </location>
</feature>
<dbReference type="InterPro" id="IPR001242">
    <property type="entry name" value="Condensation_dom"/>
</dbReference>
<dbReference type="PANTHER" id="PTHR45527">
    <property type="entry name" value="NONRIBOSOMAL PEPTIDE SYNTHETASE"/>
    <property type="match status" value="1"/>
</dbReference>
<dbReference type="Gene3D" id="3.30.300.30">
    <property type="match status" value="1"/>
</dbReference>
<dbReference type="Pfam" id="PF13193">
    <property type="entry name" value="AMP-binding_C"/>
    <property type="match status" value="1"/>
</dbReference>
<evidence type="ECO:0000256" key="2">
    <source>
        <dbReference type="ARBA" id="ARBA00022450"/>
    </source>
</evidence>
<dbReference type="SMART" id="SM00823">
    <property type="entry name" value="PKS_PP"/>
    <property type="match status" value="2"/>
</dbReference>
<dbReference type="GO" id="GO:0005737">
    <property type="term" value="C:cytoplasm"/>
    <property type="evidence" value="ECO:0007669"/>
    <property type="project" value="TreeGrafter"/>
</dbReference>
<name>A0A1C6UXW2_9ACTN</name>
<dbReference type="PROSITE" id="PS00455">
    <property type="entry name" value="AMP_BINDING"/>
    <property type="match status" value="1"/>
</dbReference>
<dbReference type="Gene3D" id="3.40.50.12780">
    <property type="entry name" value="N-terminal domain of ligase-like"/>
    <property type="match status" value="1"/>
</dbReference>
<feature type="domain" description="Carrier" evidence="5">
    <location>
        <begin position="528"/>
        <end position="602"/>
    </location>
</feature>
<organism evidence="6 7">
    <name type="scientific">Micromonospora eburnea</name>
    <dbReference type="NCBI Taxonomy" id="227316"/>
    <lineage>
        <taxon>Bacteria</taxon>
        <taxon>Bacillati</taxon>
        <taxon>Actinomycetota</taxon>
        <taxon>Actinomycetes</taxon>
        <taxon>Micromonosporales</taxon>
        <taxon>Micromonosporaceae</taxon>
        <taxon>Micromonospora</taxon>
    </lineage>
</organism>
<dbReference type="Gene3D" id="3.30.559.10">
    <property type="entry name" value="Chloramphenicol acetyltransferase-like domain"/>
    <property type="match status" value="1"/>
</dbReference>
<dbReference type="FunFam" id="3.40.50.12780:FF:000012">
    <property type="entry name" value="Non-ribosomal peptide synthetase"/>
    <property type="match status" value="1"/>
</dbReference>
<dbReference type="RefSeq" id="WP_244162007.1">
    <property type="nucleotide sequence ID" value="NZ_FMHY01000002.1"/>
</dbReference>
<feature type="region of interest" description="Disordered" evidence="4">
    <location>
        <begin position="1200"/>
        <end position="1223"/>
    </location>
</feature>
<dbReference type="InterPro" id="IPR009081">
    <property type="entry name" value="PP-bd_ACP"/>
</dbReference>
<keyword evidence="3" id="KW-0597">Phosphoprotein</keyword>
<protein>
    <submittedName>
        <fullName evidence="6">Amino acid adenylation domain-containing protein</fullName>
    </submittedName>
</protein>
<dbReference type="NCBIfam" id="TIGR01733">
    <property type="entry name" value="AA-adenyl-dom"/>
    <property type="match status" value="1"/>
</dbReference>
<dbReference type="GO" id="GO:0031177">
    <property type="term" value="F:phosphopantetheine binding"/>
    <property type="evidence" value="ECO:0007669"/>
    <property type="project" value="InterPro"/>
</dbReference>
<dbReference type="Gene3D" id="1.10.1200.10">
    <property type="entry name" value="ACP-like"/>
    <property type="match status" value="2"/>
</dbReference>
<dbReference type="CDD" id="cd05930">
    <property type="entry name" value="A_NRPS"/>
    <property type="match status" value="1"/>
</dbReference>
<evidence type="ECO:0000256" key="4">
    <source>
        <dbReference type="SAM" id="MobiDB-lite"/>
    </source>
</evidence>
<dbReference type="InterPro" id="IPR020845">
    <property type="entry name" value="AMP-binding_CS"/>
</dbReference>
<dbReference type="GO" id="GO:0044550">
    <property type="term" value="P:secondary metabolite biosynthetic process"/>
    <property type="evidence" value="ECO:0007669"/>
    <property type="project" value="TreeGrafter"/>
</dbReference>
<feature type="compositionally biased region" description="Low complexity" evidence="4">
    <location>
        <begin position="1058"/>
        <end position="1077"/>
    </location>
</feature>
<gene>
    <name evidence="6" type="ORF">GA0070604_3924</name>
</gene>
<dbReference type="InterPro" id="IPR023213">
    <property type="entry name" value="CAT-like_dom_sf"/>
</dbReference>
<dbReference type="InterPro" id="IPR020806">
    <property type="entry name" value="PKS_PP-bd"/>
</dbReference>
<dbReference type="InterPro" id="IPR000873">
    <property type="entry name" value="AMP-dep_synth/lig_dom"/>
</dbReference>
<dbReference type="InterPro" id="IPR025110">
    <property type="entry name" value="AMP-bd_C"/>
</dbReference>
<comment type="cofactor">
    <cofactor evidence="1">
        <name>pantetheine 4'-phosphate</name>
        <dbReference type="ChEBI" id="CHEBI:47942"/>
    </cofactor>
</comment>
<dbReference type="InterPro" id="IPR045851">
    <property type="entry name" value="AMP-bd_C_sf"/>
</dbReference>
<feature type="region of interest" description="Disordered" evidence="4">
    <location>
        <begin position="1045"/>
        <end position="1107"/>
    </location>
</feature>
<dbReference type="Pfam" id="PF00668">
    <property type="entry name" value="Condensation"/>
    <property type="match status" value="1"/>
</dbReference>
<dbReference type="GO" id="GO:0008610">
    <property type="term" value="P:lipid biosynthetic process"/>
    <property type="evidence" value="ECO:0007669"/>
    <property type="project" value="UniProtKB-ARBA"/>
</dbReference>
<dbReference type="PROSITE" id="PS00012">
    <property type="entry name" value="PHOSPHOPANTETHEINE"/>
    <property type="match status" value="1"/>
</dbReference>
<accession>A0A1C6UXW2</accession>
<dbReference type="GO" id="GO:0043041">
    <property type="term" value="P:amino acid activation for nonribosomal peptide biosynthetic process"/>
    <property type="evidence" value="ECO:0007669"/>
    <property type="project" value="TreeGrafter"/>
</dbReference>
<dbReference type="PROSITE" id="PS50075">
    <property type="entry name" value="CARRIER"/>
    <property type="match status" value="2"/>
</dbReference>
<dbReference type="SUPFAM" id="SSF52777">
    <property type="entry name" value="CoA-dependent acyltransferases"/>
    <property type="match status" value="2"/>
</dbReference>
<dbReference type="Proteomes" id="UP000199696">
    <property type="component" value="Unassembled WGS sequence"/>
</dbReference>
<dbReference type="FunFam" id="3.40.50.980:FF:000001">
    <property type="entry name" value="Non-ribosomal peptide synthetase"/>
    <property type="match status" value="1"/>
</dbReference>
<dbReference type="SUPFAM" id="SSF56801">
    <property type="entry name" value="Acetyl-CoA synthetase-like"/>
    <property type="match status" value="1"/>
</dbReference>
<dbReference type="SUPFAM" id="SSF47336">
    <property type="entry name" value="ACP-like"/>
    <property type="match status" value="2"/>
</dbReference>
<dbReference type="AlphaFoldDB" id="A0A1C6UXW2"/>
<keyword evidence="2" id="KW-0596">Phosphopantetheine</keyword>
<evidence type="ECO:0000259" key="5">
    <source>
        <dbReference type="PROSITE" id="PS50075"/>
    </source>
</evidence>
<dbReference type="EMBL" id="FMHY01000002">
    <property type="protein sequence ID" value="SCL58861.1"/>
    <property type="molecule type" value="Genomic_DNA"/>
</dbReference>
<dbReference type="GO" id="GO:0003824">
    <property type="term" value="F:catalytic activity"/>
    <property type="evidence" value="ECO:0007669"/>
    <property type="project" value="InterPro"/>
</dbReference>
<dbReference type="Pfam" id="PF00550">
    <property type="entry name" value="PP-binding"/>
    <property type="match status" value="2"/>
</dbReference>
<dbReference type="Gene3D" id="3.30.559.30">
    <property type="entry name" value="Nonribosomal peptide synthetase, condensation domain"/>
    <property type="match status" value="1"/>
</dbReference>
<dbReference type="Pfam" id="PF00501">
    <property type="entry name" value="AMP-binding"/>
    <property type="match status" value="1"/>
</dbReference>
<dbReference type="InterPro" id="IPR010071">
    <property type="entry name" value="AA_adenyl_dom"/>
</dbReference>
<evidence type="ECO:0000256" key="3">
    <source>
        <dbReference type="ARBA" id="ARBA00022553"/>
    </source>
</evidence>
<dbReference type="InterPro" id="IPR036736">
    <property type="entry name" value="ACP-like_sf"/>
</dbReference>
<proteinExistence type="predicted"/>
<reference evidence="7" key="1">
    <citation type="submission" date="2016-06" db="EMBL/GenBank/DDBJ databases">
        <authorList>
            <person name="Varghese N."/>
            <person name="Submissions Spin"/>
        </authorList>
    </citation>
    <scope>NUCLEOTIDE SEQUENCE [LARGE SCALE GENOMIC DNA]</scope>
    <source>
        <strain evidence="7">DSM 44814</strain>
    </source>
</reference>
<dbReference type="STRING" id="227316.GA0070604_3924"/>
<sequence>MTNHDIAGGRLPYPERTLAELILSTAARRGDAVAVRQWDDKLSYPELTERAAVLAERLRRLGVGPETPVGICAERRPYLLVAVLGVLLAGGCYVPLDRGHPWRRRAEIVADAGITVAVVDQAGRDALSDMEVTLVDLPTAAVDSTGTAAAMPMDTLSCPATPDNAAYVLYTSGSTGRPKGVVVSHRSVVAHVTAFGAHTGADERTRAFGFASLGFDASVQDLFIPLVAGGEIALVPDADRVDPARLQRFAEAHEITWGCVPAAVLPLLEPARLPHWRTVFTGVEAPDPAQVERWAGPADRPVRRFSNGYGPTEATVCVTSFTATGHWDQPLPMGRPLPNHRIYLVDQHGTLVPPGTPGEVLIGGVGVARSYLGRPGLTAERFVPDPYSAEPGARLYRTGDRAVQLPDGELLFLGRTDRQVKIRGQRVELGEIERVLCGHPDVRNVAVVAVGLDTRPELVAVLVPAGDASDDDLLAYLRQRLPEVMVPRRVVRVPVLPLNTAGKRDAARLRELATAATGDRPAAPDDAGTGSDLEAVVADVWRRVLDAPADPEADFFASGGDSLTAMRLVATLRAELGREVAVEDVFDARTLGALAARVAATTPLTEPELTVGHPPTLSPAQRRLWFLDQLAPDSAAYNTAMAERLRGPLDVDALRAALTAVVRRHDVLRWRITRVAGAPHVTCDPPGEAPLPVVDLSALDGQRREAELSGGLQACAATRFDLATGPVWRAQLYRLADDEHVFAMAFHHAVFDGWSQAVFYDQLGAAYAAALAGNPADDVDLGPLPASYADYAVWRTARDSARGEQDLAWWKEHLAGAPTVLELPADRVRPATQTYRGAFATTSFPPEVDSRVRGLAASLGTTPATVLLAAFGEVLRRLTGGTDHVVGAVVADRRLAAVADLVGFFVDIVPVRLRTDSAATFADHVRACRQELLDVLAHPNAPLERIVQALAVPRDTTRSPLVQVLFNVFNFAEPALDLPGLTTQRVPAGLPGSPFDLTVYLVERGDVLALDAVYNPDLFAAERIAALLDGYLELLDQLTALPESPIGASHQGADDATSVASAAGRGDAGGALSRAARNAVQTAVPHPPPGSDAAAVPAGPAPSGAAPAALAGATEELVARVWREALDVPQVQATDNFFDIGGHSLAMAVVQHRLAEALGREIPLVDLFRYPNVRALAAYLDGAAGVDGIDLAVQRAAARRERTRGRREARAASRVRETTNNVD</sequence>
<dbReference type="InterPro" id="IPR006162">
    <property type="entry name" value="Ppantetheine_attach_site"/>
</dbReference>
<evidence type="ECO:0000256" key="1">
    <source>
        <dbReference type="ARBA" id="ARBA00001957"/>
    </source>
</evidence>
<feature type="compositionally biased region" description="Basic and acidic residues" evidence="4">
    <location>
        <begin position="1206"/>
        <end position="1217"/>
    </location>
</feature>
<evidence type="ECO:0000313" key="6">
    <source>
        <dbReference type="EMBL" id="SCL58861.1"/>
    </source>
</evidence>
<keyword evidence="7" id="KW-1185">Reference proteome</keyword>
<dbReference type="PANTHER" id="PTHR45527:SF1">
    <property type="entry name" value="FATTY ACID SYNTHASE"/>
    <property type="match status" value="1"/>
</dbReference>
<evidence type="ECO:0000313" key="7">
    <source>
        <dbReference type="Proteomes" id="UP000199696"/>
    </source>
</evidence>
<feature type="domain" description="Carrier" evidence="5">
    <location>
        <begin position="1109"/>
        <end position="1184"/>
    </location>
</feature>
<dbReference type="InterPro" id="IPR042099">
    <property type="entry name" value="ANL_N_sf"/>
</dbReference>
<dbReference type="CDD" id="cd19531">
    <property type="entry name" value="LCL_NRPS-like"/>
    <property type="match status" value="1"/>
</dbReference>